<protein>
    <submittedName>
        <fullName evidence="1">Uncharacterized protein</fullName>
    </submittedName>
</protein>
<comment type="caution">
    <text evidence="1">The sequence shown here is derived from an EMBL/GenBank/DDBJ whole genome shotgun (WGS) entry which is preliminary data.</text>
</comment>
<keyword evidence="2" id="KW-1185">Reference proteome</keyword>
<gene>
    <name evidence="1" type="ORF">NDU88_002168</name>
</gene>
<name>A0AAV7T166_PLEWA</name>
<dbReference type="Proteomes" id="UP001066276">
    <property type="component" value="Chromosome 4_1"/>
</dbReference>
<dbReference type="EMBL" id="JANPWB010000007">
    <property type="protein sequence ID" value="KAJ1170290.1"/>
    <property type="molecule type" value="Genomic_DNA"/>
</dbReference>
<evidence type="ECO:0000313" key="2">
    <source>
        <dbReference type="Proteomes" id="UP001066276"/>
    </source>
</evidence>
<proteinExistence type="predicted"/>
<organism evidence="1 2">
    <name type="scientific">Pleurodeles waltl</name>
    <name type="common">Iberian ribbed newt</name>
    <dbReference type="NCBI Taxonomy" id="8319"/>
    <lineage>
        <taxon>Eukaryota</taxon>
        <taxon>Metazoa</taxon>
        <taxon>Chordata</taxon>
        <taxon>Craniata</taxon>
        <taxon>Vertebrata</taxon>
        <taxon>Euteleostomi</taxon>
        <taxon>Amphibia</taxon>
        <taxon>Batrachia</taxon>
        <taxon>Caudata</taxon>
        <taxon>Salamandroidea</taxon>
        <taxon>Salamandridae</taxon>
        <taxon>Pleurodelinae</taxon>
        <taxon>Pleurodeles</taxon>
    </lineage>
</organism>
<evidence type="ECO:0000313" key="1">
    <source>
        <dbReference type="EMBL" id="KAJ1170290.1"/>
    </source>
</evidence>
<accession>A0AAV7T166</accession>
<dbReference type="AlphaFoldDB" id="A0AAV7T166"/>
<sequence>MVSCGEEVEWAGSWTGEWECELLAAEADCGRAPRGIEGGTLQRPRTPLTDANLQSRRAAWVALAEGINLTQHCEAQLNTME</sequence>
<reference evidence="1" key="1">
    <citation type="journal article" date="2022" name="bioRxiv">
        <title>Sequencing and chromosome-scale assembly of the giantPleurodeles waltlgenome.</title>
        <authorList>
            <person name="Brown T."/>
            <person name="Elewa A."/>
            <person name="Iarovenko S."/>
            <person name="Subramanian E."/>
            <person name="Araus A.J."/>
            <person name="Petzold A."/>
            <person name="Susuki M."/>
            <person name="Suzuki K.-i.T."/>
            <person name="Hayashi T."/>
            <person name="Toyoda A."/>
            <person name="Oliveira C."/>
            <person name="Osipova E."/>
            <person name="Leigh N.D."/>
            <person name="Simon A."/>
            <person name="Yun M.H."/>
        </authorList>
    </citation>
    <scope>NUCLEOTIDE SEQUENCE</scope>
    <source>
        <strain evidence="1">20211129_DDA</strain>
        <tissue evidence="1">Liver</tissue>
    </source>
</reference>